<evidence type="ECO:0000256" key="6">
    <source>
        <dbReference type="SAM" id="MobiDB-lite"/>
    </source>
</evidence>
<dbReference type="Pfam" id="PF01292">
    <property type="entry name" value="Ni_hydr_CYTB"/>
    <property type="match status" value="1"/>
</dbReference>
<feature type="transmembrane region" description="Helical" evidence="7">
    <location>
        <begin position="107"/>
        <end position="132"/>
    </location>
</feature>
<dbReference type="Gene3D" id="1.20.950.20">
    <property type="entry name" value="Transmembrane di-heme cytochromes, Chain C"/>
    <property type="match status" value="1"/>
</dbReference>
<dbReference type="PANTHER" id="PTHR30485:SF2">
    <property type="entry name" value="BLL0597 PROTEIN"/>
    <property type="match status" value="1"/>
</dbReference>
<evidence type="ECO:0000256" key="3">
    <source>
        <dbReference type="ARBA" id="ARBA00022692"/>
    </source>
</evidence>
<feature type="domain" description="Cytochrome b561 bacterial/Ni-hydrogenase" evidence="8">
    <location>
        <begin position="19"/>
        <end position="231"/>
    </location>
</feature>
<evidence type="ECO:0000256" key="2">
    <source>
        <dbReference type="ARBA" id="ARBA00022475"/>
    </source>
</evidence>
<comment type="caution">
    <text evidence="9">The sequence shown here is derived from an EMBL/GenBank/DDBJ whole genome shotgun (WGS) entry which is preliminary data.</text>
</comment>
<keyword evidence="3 7" id="KW-0812">Transmembrane</keyword>
<proteinExistence type="predicted"/>
<evidence type="ECO:0000256" key="1">
    <source>
        <dbReference type="ARBA" id="ARBA00004651"/>
    </source>
</evidence>
<keyword evidence="4 7" id="KW-1133">Transmembrane helix</keyword>
<accession>A0ABV6ZUI3</accession>
<dbReference type="InterPro" id="IPR016174">
    <property type="entry name" value="Di-haem_cyt_TM"/>
</dbReference>
<sequence length="236" mass="24771">MTETSDNSSPAAPQASVKVWDPVVRIGHWVIVIGVFTAYFSGDDWQGIHVWAGYAVAAAVLIRIAWGLFGTRHARFASFVRGPGAAASYLRGLVSGKAERHAGHNPAGAVMILLLLASLAGTTGTGMALYAVEEGRGPLAGFIAMAPEDGAQANASSEAPRAADRDDDDDEHGVRGESGEHEEGGEGGEWLEGLHKFFVYLTLTLAGLHVIGVIASSLAHGENLVRSMVTGRKRAE</sequence>
<dbReference type="EMBL" id="JBHRSV010000001">
    <property type="protein sequence ID" value="MFC2925061.1"/>
    <property type="molecule type" value="Genomic_DNA"/>
</dbReference>
<evidence type="ECO:0000256" key="5">
    <source>
        <dbReference type="ARBA" id="ARBA00023136"/>
    </source>
</evidence>
<organism evidence="9 10">
    <name type="scientific">Hyphobacterium vulgare</name>
    <dbReference type="NCBI Taxonomy" id="1736751"/>
    <lineage>
        <taxon>Bacteria</taxon>
        <taxon>Pseudomonadati</taxon>
        <taxon>Pseudomonadota</taxon>
        <taxon>Alphaproteobacteria</taxon>
        <taxon>Maricaulales</taxon>
        <taxon>Maricaulaceae</taxon>
        <taxon>Hyphobacterium</taxon>
    </lineage>
</organism>
<evidence type="ECO:0000256" key="7">
    <source>
        <dbReference type="SAM" id="Phobius"/>
    </source>
</evidence>
<name>A0ABV6ZUI3_9PROT</name>
<protein>
    <submittedName>
        <fullName evidence="9">Cytochrome b/b6 domain-containing protein</fullName>
    </submittedName>
</protein>
<evidence type="ECO:0000313" key="10">
    <source>
        <dbReference type="Proteomes" id="UP001595379"/>
    </source>
</evidence>
<evidence type="ECO:0000259" key="8">
    <source>
        <dbReference type="Pfam" id="PF01292"/>
    </source>
</evidence>
<dbReference type="InterPro" id="IPR011577">
    <property type="entry name" value="Cyt_b561_bac/Ni-Hgenase"/>
</dbReference>
<keyword evidence="5 7" id="KW-0472">Membrane</keyword>
<evidence type="ECO:0000313" key="9">
    <source>
        <dbReference type="EMBL" id="MFC2925061.1"/>
    </source>
</evidence>
<dbReference type="SUPFAM" id="SSF81342">
    <property type="entry name" value="Transmembrane di-heme cytochromes"/>
    <property type="match status" value="1"/>
</dbReference>
<keyword evidence="10" id="KW-1185">Reference proteome</keyword>
<dbReference type="RefSeq" id="WP_343163942.1">
    <property type="nucleotide sequence ID" value="NZ_JBHRSV010000001.1"/>
</dbReference>
<feature type="transmembrane region" description="Helical" evidence="7">
    <location>
        <begin position="197"/>
        <end position="219"/>
    </location>
</feature>
<keyword evidence="2" id="KW-1003">Cell membrane</keyword>
<dbReference type="Proteomes" id="UP001595379">
    <property type="component" value="Unassembled WGS sequence"/>
</dbReference>
<reference evidence="10" key="1">
    <citation type="journal article" date="2019" name="Int. J. Syst. Evol. Microbiol.">
        <title>The Global Catalogue of Microorganisms (GCM) 10K type strain sequencing project: providing services to taxonomists for standard genome sequencing and annotation.</title>
        <authorList>
            <consortium name="The Broad Institute Genomics Platform"/>
            <consortium name="The Broad Institute Genome Sequencing Center for Infectious Disease"/>
            <person name="Wu L."/>
            <person name="Ma J."/>
        </authorList>
    </citation>
    <scope>NUCLEOTIDE SEQUENCE [LARGE SCALE GENOMIC DNA]</scope>
    <source>
        <strain evidence="10">KCTC 52487</strain>
    </source>
</reference>
<feature type="transmembrane region" description="Helical" evidence="7">
    <location>
        <begin position="48"/>
        <end position="69"/>
    </location>
</feature>
<comment type="subcellular location">
    <subcellularLocation>
        <location evidence="1">Cell membrane</location>
        <topology evidence="1">Multi-pass membrane protein</topology>
    </subcellularLocation>
</comment>
<evidence type="ECO:0000256" key="4">
    <source>
        <dbReference type="ARBA" id="ARBA00022989"/>
    </source>
</evidence>
<feature type="compositionally biased region" description="Basic and acidic residues" evidence="6">
    <location>
        <begin position="172"/>
        <end position="184"/>
    </location>
</feature>
<feature type="region of interest" description="Disordered" evidence="6">
    <location>
        <begin position="153"/>
        <end position="187"/>
    </location>
</feature>
<gene>
    <name evidence="9" type="ORF">ACFOOR_02970</name>
</gene>
<dbReference type="InterPro" id="IPR051542">
    <property type="entry name" value="Hydrogenase_cytochrome"/>
</dbReference>
<dbReference type="PANTHER" id="PTHR30485">
    <property type="entry name" value="NI/FE-HYDROGENASE 1 B-TYPE CYTOCHROME SUBUNIT"/>
    <property type="match status" value="1"/>
</dbReference>